<dbReference type="AlphaFoldDB" id="A0A4D9CYT7"/>
<accession>A0A4D9CYT7</accession>
<evidence type="ECO:0000256" key="2">
    <source>
        <dbReference type="ARBA" id="ARBA00022801"/>
    </source>
</evidence>
<dbReference type="InterPro" id="IPR006683">
    <property type="entry name" value="Thioestr_dom"/>
</dbReference>
<evidence type="ECO:0000313" key="5">
    <source>
        <dbReference type="Proteomes" id="UP000355283"/>
    </source>
</evidence>
<comment type="caution">
    <text evidence="4">The sequence shown here is derived from an EMBL/GenBank/DDBJ whole genome shotgun (WGS) entry which is preliminary data.</text>
</comment>
<gene>
    <name evidence="4" type="ORF">NSK_006819</name>
</gene>
<dbReference type="Proteomes" id="UP000355283">
    <property type="component" value="Unassembled WGS sequence"/>
</dbReference>
<dbReference type="Gene3D" id="3.10.129.10">
    <property type="entry name" value="Hotdog Thioesterase"/>
    <property type="match status" value="2"/>
</dbReference>
<comment type="similarity">
    <text evidence="1">Belongs to the thioesterase PaaI family.</text>
</comment>
<name>A0A4D9CYT7_9STRA</name>
<keyword evidence="2" id="KW-0378">Hydrolase</keyword>
<dbReference type="InterPro" id="IPR029069">
    <property type="entry name" value="HotDog_dom_sf"/>
</dbReference>
<evidence type="ECO:0000313" key="4">
    <source>
        <dbReference type="EMBL" id="TFJ81568.1"/>
    </source>
</evidence>
<proteinExistence type="inferred from homology"/>
<dbReference type="Pfam" id="PF03061">
    <property type="entry name" value="4HBT"/>
    <property type="match status" value="1"/>
</dbReference>
<keyword evidence="5" id="KW-1185">Reference proteome</keyword>
<dbReference type="SUPFAM" id="SSF54637">
    <property type="entry name" value="Thioesterase/thiol ester dehydrase-isomerase"/>
    <property type="match status" value="1"/>
</dbReference>
<dbReference type="EMBL" id="SDOX01000122">
    <property type="protein sequence ID" value="TFJ81568.1"/>
    <property type="molecule type" value="Genomic_DNA"/>
</dbReference>
<dbReference type="InterPro" id="IPR039298">
    <property type="entry name" value="ACOT13"/>
</dbReference>
<feature type="domain" description="Thioesterase" evidence="3">
    <location>
        <begin position="71"/>
        <end position="141"/>
    </location>
</feature>
<sequence>MRARPSLIAALKQSSRHEDALEFTQLFHSINFAHTLQVSDAVLERYDAKKGLETTHEITKYLCRTDEGGTYLSAGVITAVFDEISTAACILQDRTHRPGVSVALDVEVMANVTPGRTLRLKTWADKIGKSLAFLRLDLRDAASDQLVAVGKHCKYLPMAGVPFWNMAFTPLLYPIVRKSLLGLTRRHVATGERVNTQDASSIFDHFPLDNLTPGNESDKGDERQRLQATRASLHVKPRHCNGLFKMHGGALAVAAEEIALLDVAARKKESTSQAPRARALSLHYLQANDRVVDLAAWTLQDACEKSGGEEGEDDGLLTQIEVRRGGTLCNSGSIIWQ</sequence>
<dbReference type="PANTHER" id="PTHR21660">
    <property type="entry name" value="THIOESTERASE SUPERFAMILY MEMBER-RELATED"/>
    <property type="match status" value="1"/>
</dbReference>
<dbReference type="PANTHER" id="PTHR21660:SF1">
    <property type="entry name" value="ACYL-COENZYME A THIOESTERASE 13"/>
    <property type="match status" value="1"/>
</dbReference>
<dbReference type="OrthoDB" id="190930at2759"/>
<evidence type="ECO:0000256" key="1">
    <source>
        <dbReference type="ARBA" id="ARBA00008324"/>
    </source>
</evidence>
<dbReference type="GO" id="GO:0047617">
    <property type="term" value="F:fatty acyl-CoA hydrolase activity"/>
    <property type="evidence" value="ECO:0007669"/>
    <property type="project" value="InterPro"/>
</dbReference>
<protein>
    <recommendedName>
        <fullName evidence="3">Thioesterase domain-containing protein</fullName>
    </recommendedName>
</protein>
<organism evidence="4 5">
    <name type="scientific">Nannochloropsis salina CCMP1776</name>
    <dbReference type="NCBI Taxonomy" id="1027361"/>
    <lineage>
        <taxon>Eukaryota</taxon>
        <taxon>Sar</taxon>
        <taxon>Stramenopiles</taxon>
        <taxon>Ochrophyta</taxon>
        <taxon>Eustigmatophyceae</taxon>
        <taxon>Eustigmatales</taxon>
        <taxon>Monodopsidaceae</taxon>
        <taxon>Microchloropsis</taxon>
        <taxon>Microchloropsis salina</taxon>
    </lineage>
</organism>
<reference evidence="4 5" key="1">
    <citation type="submission" date="2019-01" db="EMBL/GenBank/DDBJ databases">
        <title>Nuclear Genome Assembly of the Microalgal Biofuel strain Nannochloropsis salina CCMP1776.</title>
        <authorList>
            <person name="Hovde B."/>
        </authorList>
    </citation>
    <scope>NUCLEOTIDE SEQUENCE [LARGE SCALE GENOMIC DNA]</scope>
    <source>
        <strain evidence="4 5">CCMP1776</strain>
    </source>
</reference>
<evidence type="ECO:0000259" key="3">
    <source>
        <dbReference type="Pfam" id="PF03061"/>
    </source>
</evidence>